<protein>
    <submittedName>
        <fullName evidence="1">Uncharacterized protein</fullName>
    </submittedName>
</protein>
<accession>A0A382FGS2</accession>
<sequence>VEENESLILRQGSDQKQVIAVSGNESHSLFPIKLTREVINNVQRSVKLHYNHVFPLMATWAGR</sequence>
<organism evidence="1">
    <name type="scientific">marine metagenome</name>
    <dbReference type="NCBI Taxonomy" id="408172"/>
    <lineage>
        <taxon>unclassified sequences</taxon>
        <taxon>metagenomes</taxon>
        <taxon>ecological metagenomes</taxon>
    </lineage>
</organism>
<feature type="non-terminal residue" evidence="1">
    <location>
        <position position="63"/>
    </location>
</feature>
<proteinExistence type="predicted"/>
<dbReference type="AlphaFoldDB" id="A0A382FGS2"/>
<reference evidence="1" key="1">
    <citation type="submission" date="2018-05" db="EMBL/GenBank/DDBJ databases">
        <authorList>
            <person name="Lanie J.A."/>
            <person name="Ng W.-L."/>
            <person name="Kazmierczak K.M."/>
            <person name="Andrzejewski T.M."/>
            <person name="Davidsen T.M."/>
            <person name="Wayne K.J."/>
            <person name="Tettelin H."/>
            <person name="Glass J.I."/>
            <person name="Rusch D."/>
            <person name="Podicherti R."/>
            <person name="Tsui H.-C.T."/>
            <person name="Winkler M.E."/>
        </authorList>
    </citation>
    <scope>NUCLEOTIDE SEQUENCE</scope>
</reference>
<name>A0A382FGS2_9ZZZZ</name>
<feature type="non-terminal residue" evidence="1">
    <location>
        <position position="1"/>
    </location>
</feature>
<gene>
    <name evidence="1" type="ORF">METZ01_LOCUS214686</name>
</gene>
<dbReference type="EMBL" id="UINC01049720">
    <property type="protein sequence ID" value="SVB61832.1"/>
    <property type="molecule type" value="Genomic_DNA"/>
</dbReference>
<evidence type="ECO:0000313" key="1">
    <source>
        <dbReference type="EMBL" id="SVB61832.1"/>
    </source>
</evidence>